<dbReference type="AlphaFoldDB" id="A0A8T0DY12"/>
<comment type="caution">
    <text evidence="2">The sequence shown here is derived from an EMBL/GenBank/DDBJ whole genome shotgun (WGS) entry which is preliminary data.</text>
</comment>
<evidence type="ECO:0000256" key="1">
    <source>
        <dbReference type="SAM" id="MobiDB-lite"/>
    </source>
</evidence>
<organism evidence="2 3">
    <name type="scientific">Argiope bruennichi</name>
    <name type="common">Wasp spider</name>
    <name type="synonym">Aranea bruennichi</name>
    <dbReference type="NCBI Taxonomy" id="94029"/>
    <lineage>
        <taxon>Eukaryota</taxon>
        <taxon>Metazoa</taxon>
        <taxon>Ecdysozoa</taxon>
        <taxon>Arthropoda</taxon>
        <taxon>Chelicerata</taxon>
        <taxon>Arachnida</taxon>
        <taxon>Araneae</taxon>
        <taxon>Araneomorphae</taxon>
        <taxon>Entelegynae</taxon>
        <taxon>Araneoidea</taxon>
        <taxon>Araneidae</taxon>
        <taxon>Argiope</taxon>
    </lineage>
</organism>
<dbReference type="Proteomes" id="UP000807504">
    <property type="component" value="Unassembled WGS sequence"/>
</dbReference>
<dbReference type="EMBL" id="JABXBU010002231">
    <property type="protein sequence ID" value="KAF8763372.1"/>
    <property type="molecule type" value="Genomic_DNA"/>
</dbReference>
<accession>A0A8T0DY12</accession>
<protein>
    <submittedName>
        <fullName evidence="2">Uncharacterized protein</fullName>
    </submittedName>
</protein>
<reference evidence="2" key="2">
    <citation type="submission" date="2020-06" db="EMBL/GenBank/DDBJ databases">
        <authorList>
            <person name="Sheffer M."/>
        </authorList>
    </citation>
    <scope>NUCLEOTIDE SEQUENCE</scope>
</reference>
<feature type="compositionally biased region" description="Basic and acidic residues" evidence="1">
    <location>
        <begin position="25"/>
        <end position="35"/>
    </location>
</feature>
<gene>
    <name evidence="2" type="ORF">HNY73_021560</name>
</gene>
<keyword evidence="3" id="KW-1185">Reference proteome</keyword>
<feature type="region of interest" description="Disordered" evidence="1">
    <location>
        <begin position="15"/>
        <end position="45"/>
    </location>
</feature>
<evidence type="ECO:0000313" key="2">
    <source>
        <dbReference type="EMBL" id="KAF8763372.1"/>
    </source>
</evidence>
<evidence type="ECO:0000313" key="3">
    <source>
        <dbReference type="Proteomes" id="UP000807504"/>
    </source>
</evidence>
<sequence length="129" mass="13993">MGTIAPFGQASPFLGANHSDLGDQEASRGEFDRRTHTWGGRRGVSRHNQVRAVRERGSESILTDLSSCGTSILHPAGRYLDLFAVRCPSVFAGRVCKDHWAALYPQTSVLFAKPGASILLQKLLLTGIT</sequence>
<name>A0A8T0DY12_ARGBR</name>
<proteinExistence type="predicted"/>
<reference evidence="2" key="1">
    <citation type="journal article" date="2020" name="bioRxiv">
        <title>Chromosome-level reference genome of the European wasp spider Argiope bruennichi: a resource for studies on range expansion and evolutionary adaptation.</title>
        <authorList>
            <person name="Sheffer M.M."/>
            <person name="Hoppe A."/>
            <person name="Krehenwinkel H."/>
            <person name="Uhl G."/>
            <person name="Kuss A.W."/>
            <person name="Jensen L."/>
            <person name="Jensen C."/>
            <person name="Gillespie R.G."/>
            <person name="Hoff K.J."/>
            <person name="Prost S."/>
        </authorList>
    </citation>
    <scope>NUCLEOTIDE SEQUENCE</scope>
</reference>